<dbReference type="Proteomes" id="UP001362999">
    <property type="component" value="Unassembled WGS sequence"/>
</dbReference>
<accession>A0AAV9Z329</accession>
<feature type="domain" description="Ubiquitin-like" evidence="1">
    <location>
        <begin position="33"/>
        <end position="117"/>
    </location>
</feature>
<dbReference type="AlphaFoldDB" id="A0AAV9Z329"/>
<feature type="non-terminal residue" evidence="2">
    <location>
        <position position="1"/>
    </location>
</feature>
<comment type="caution">
    <text evidence="2">The sequence shown here is derived from an EMBL/GenBank/DDBJ whole genome shotgun (WGS) entry which is preliminary data.</text>
</comment>
<dbReference type="Gene3D" id="3.10.20.90">
    <property type="entry name" value="Phosphatidylinositol 3-kinase Catalytic Subunit, Chain A, domain 1"/>
    <property type="match status" value="1"/>
</dbReference>
<dbReference type="EMBL" id="JAWWNJ010000244">
    <property type="protein sequence ID" value="KAK6967098.1"/>
    <property type="molecule type" value="Genomic_DNA"/>
</dbReference>
<dbReference type="SUPFAM" id="SSF54236">
    <property type="entry name" value="Ubiquitin-like"/>
    <property type="match status" value="1"/>
</dbReference>
<dbReference type="Pfam" id="PF00240">
    <property type="entry name" value="ubiquitin"/>
    <property type="match status" value="1"/>
</dbReference>
<keyword evidence="3" id="KW-1185">Reference proteome</keyword>
<name>A0AAV9Z329_9AGAR</name>
<sequence length="453" mass="50001">MPVAPLEPFPIISVSQLDDVPDSDSDIASVSTVDVYVQYLAPNLANIGAVVQYNVELLQSVRELKTAIEEIEGIPADEQDLRFFGFMQDPLKDYNTLQSCLIQKKSTVYLSLKPRTGGRCHLSARLKVRSGRNVELQDALHEYLSPAPCPPHSPYSSSIARRDWDGDMKHVWTDGLRVKTDTEFQVDTVSGDSSVPTDWHYGYTKSTSRSYGWIPRSFVRSCTAEIGDDDTTPSALPAFPFPPATHQTFQLRLGEKGHSYVNVSLTYKSISPPGEATRIDVRLDCVSAGDRKITSVSLKIIAPGSNVTTLKCPDTTTLGSLNSVIVESTSRRTWNHHGGINITIPHTPLGFDAGVARKIQHTQKEEGMRESGLTITGVHNVDTAHWIVEGRRGVGEREGVPKVLEGMSFVLEEKPSEFQYECFVTTTKGGREVEHWGQSVGLFAKLKKMVLQG</sequence>
<evidence type="ECO:0000313" key="3">
    <source>
        <dbReference type="Proteomes" id="UP001362999"/>
    </source>
</evidence>
<proteinExistence type="predicted"/>
<dbReference type="InterPro" id="IPR000626">
    <property type="entry name" value="Ubiquitin-like_dom"/>
</dbReference>
<reference evidence="2 3" key="1">
    <citation type="journal article" date="2024" name="J Genomics">
        <title>Draft genome sequencing and assembly of Favolaschia claudopus CIRM-BRFM 2984 isolated from oak limbs.</title>
        <authorList>
            <person name="Navarro D."/>
            <person name="Drula E."/>
            <person name="Chaduli D."/>
            <person name="Cazenave R."/>
            <person name="Ahrendt S."/>
            <person name="Wang J."/>
            <person name="Lipzen A."/>
            <person name="Daum C."/>
            <person name="Barry K."/>
            <person name="Grigoriev I.V."/>
            <person name="Favel A."/>
            <person name="Rosso M.N."/>
            <person name="Martin F."/>
        </authorList>
    </citation>
    <scope>NUCLEOTIDE SEQUENCE [LARGE SCALE GENOMIC DNA]</scope>
    <source>
        <strain evidence="2 3">CIRM-BRFM 2984</strain>
    </source>
</reference>
<dbReference type="PROSITE" id="PS50053">
    <property type="entry name" value="UBIQUITIN_2"/>
    <property type="match status" value="1"/>
</dbReference>
<organism evidence="2 3">
    <name type="scientific">Favolaschia claudopus</name>
    <dbReference type="NCBI Taxonomy" id="2862362"/>
    <lineage>
        <taxon>Eukaryota</taxon>
        <taxon>Fungi</taxon>
        <taxon>Dikarya</taxon>
        <taxon>Basidiomycota</taxon>
        <taxon>Agaricomycotina</taxon>
        <taxon>Agaricomycetes</taxon>
        <taxon>Agaricomycetidae</taxon>
        <taxon>Agaricales</taxon>
        <taxon>Marasmiineae</taxon>
        <taxon>Mycenaceae</taxon>
        <taxon>Favolaschia</taxon>
    </lineage>
</organism>
<dbReference type="CDD" id="cd17039">
    <property type="entry name" value="Ubl_ubiquitin_like"/>
    <property type="match status" value="1"/>
</dbReference>
<evidence type="ECO:0000259" key="1">
    <source>
        <dbReference type="PROSITE" id="PS50053"/>
    </source>
</evidence>
<evidence type="ECO:0000313" key="2">
    <source>
        <dbReference type="EMBL" id="KAK6967098.1"/>
    </source>
</evidence>
<protein>
    <recommendedName>
        <fullName evidence="1">Ubiquitin-like domain-containing protein</fullName>
    </recommendedName>
</protein>
<dbReference type="SMART" id="SM00213">
    <property type="entry name" value="UBQ"/>
    <property type="match status" value="1"/>
</dbReference>
<gene>
    <name evidence="2" type="ORF">R3P38DRAFT_3299225</name>
</gene>
<dbReference type="InterPro" id="IPR029071">
    <property type="entry name" value="Ubiquitin-like_domsf"/>
</dbReference>